<evidence type="ECO:0000313" key="1">
    <source>
        <dbReference type="EMBL" id="CEG18455.1"/>
    </source>
</evidence>
<evidence type="ECO:0000313" key="2">
    <source>
        <dbReference type="Proteomes" id="UP000052230"/>
    </source>
</evidence>
<name>A0A0U5FIU1_XANCI</name>
<comment type="caution">
    <text evidence="1">The sequence shown here is derived from an EMBL/GenBank/DDBJ whole genome shotgun (WGS) entry which is preliminary data.</text>
</comment>
<dbReference type="AlphaFoldDB" id="A0A0U5FIU1"/>
<proteinExistence type="predicted"/>
<reference evidence="1 2" key="1">
    <citation type="submission" date="2014-09" db="EMBL/GenBank/DDBJ databases">
        <authorList>
            <person name="Regsiter A."/>
        </authorList>
    </citation>
    <scope>NUCLEOTIDE SEQUENCE [LARGE SCALE GENOMIC DNA]</scope>
</reference>
<accession>A0A0U5FIU1</accession>
<keyword evidence="2" id="KW-1185">Reference proteome</keyword>
<dbReference type="Proteomes" id="UP000052230">
    <property type="component" value="Unassembled WGS sequence"/>
</dbReference>
<organism evidence="1 2">
    <name type="scientific">Xanthomonas citri pv. citri</name>
    <dbReference type="NCBI Taxonomy" id="611301"/>
    <lineage>
        <taxon>Bacteria</taxon>
        <taxon>Pseudomonadati</taxon>
        <taxon>Pseudomonadota</taxon>
        <taxon>Gammaproteobacteria</taxon>
        <taxon>Lysobacterales</taxon>
        <taxon>Lysobacteraceae</taxon>
        <taxon>Xanthomonas</taxon>
    </lineage>
</organism>
<dbReference type="EMBL" id="CCXZ01000182">
    <property type="protein sequence ID" value="CEG18455.1"/>
    <property type="molecule type" value="Genomic_DNA"/>
</dbReference>
<sequence length="109" mass="10864">MVGATWLPAGAIGVCAGPCVGMLGATGRCPSCEGTGAAEGAGCSARGGVTVGWTGVGVVMGCKVVDERVVVADCAATAPAIVSRTHSRTRRLDAWIAMTGTLRVSRVMQ</sequence>
<gene>
    <name evidence="1" type="ORF">XAC3562_840109</name>
</gene>
<protein>
    <submittedName>
        <fullName evidence="1">Uncharacterized protein</fullName>
    </submittedName>
</protein>